<dbReference type="InterPro" id="IPR037313">
    <property type="entry name" value="PKN_HR1_1"/>
</dbReference>
<dbReference type="GeneID" id="127750291"/>
<evidence type="ECO:0000313" key="5">
    <source>
        <dbReference type="RefSeq" id="XP_052127491.1"/>
    </source>
</evidence>
<dbReference type="KEGG" id="foc:127750291"/>
<dbReference type="SMART" id="SM00742">
    <property type="entry name" value="Hr1"/>
    <property type="match status" value="1"/>
</dbReference>
<dbReference type="GO" id="GO:0004674">
    <property type="term" value="F:protein serine/threonine kinase activity"/>
    <property type="evidence" value="ECO:0007669"/>
    <property type="project" value="InterPro"/>
</dbReference>
<gene>
    <name evidence="5" type="primary">LOC127750291</name>
</gene>
<accession>A0A9C6X1L0</accession>
<feature type="non-terminal residue" evidence="5">
    <location>
        <position position="1"/>
    </location>
</feature>
<evidence type="ECO:0000313" key="4">
    <source>
        <dbReference type="Proteomes" id="UP000504606"/>
    </source>
</evidence>
<organism evidence="4 5">
    <name type="scientific">Frankliniella occidentalis</name>
    <name type="common">Western flower thrips</name>
    <name type="synonym">Euthrips occidentalis</name>
    <dbReference type="NCBI Taxonomy" id="133901"/>
    <lineage>
        <taxon>Eukaryota</taxon>
        <taxon>Metazoa</taxon>
        <taxon>Ecdysozoa</taxon>
        <taxon>Arthropoda</taxon>
        <taxon>Hexapoda</taxon>
        <taxon>Insecta</taxon>
        <taxon>Pterygota</taxon>
        <taxon>Neoptera</taxon>
        <taxon>Paraneoptera</taxon>
        <taxon>Thysanoptera</taxon>
        <taxon>Terebrantia</taxon>
        <taxon>Thripoidea</taxon>
        <taxon>Thripidae</taxon>
        <taxon>Frankliniella</taxon>
    </lineage>
</organism>
<evidence type="ECO:0000256" key="2">
    <source>
        <dbReference type="SAM" id="SignalP"/>
    </source>
</evidence>
<dbReference type="OrthoDB" id="8196402at2759"/>
<dbReference type="InterPro" id="IPR011072">
    <property type="entry name" value="HR1_rho-bd"/>
</dbReference>
<evidence type="ECO:0000259" key="3">
    <source>
        <dbReference type="SMART" id="SM00742"/>
    </source>
</evidence>
<keyword evidence="4" id="KW-1185">Reference proteome</keyword>
<dbReference type="SUPFAM" id="SSF46585">
    <property type="entry name" value="HR1 repeat"/>
    <property type="match status" value="1"/>
</dbReference>
<proteinExistence type="predicted"/>
<keyword evidence="2" id="KW-0732">Signal</keyword>
<feature type="chain" id="PRO_5038998440" evidence="2">
    <location>
        <begin position="33"/>
        <end position="221"/>
    </location>
</feature>
<feature type="domain" description="REM-1" evidence="3">
    <location>
        <begin position="63"/>
        <end position="123"/>
    </location>
</feature>
<dbReference type="CDD" id="cd11622">
    <property type="entry name" value="HR1_PKN_1"/>
    <property type="match status" value="1"/>
</dbReference>
<dbReference type="GO" id="GO:0031267">
    <property type="term" value="F:small GTPase binding"/>
    <property type="evidence" value="ECO:0007669"/>
    <property type="project" value="InterPro"/>
</dbReference>
<protein>
    <submittedName>
        <fullName evidence="5">Serine/threonine-protein kinase N1-like</fullName>
    </submittedName>
</protein>
<name>A0A9C6X1L0_FRAOC</name>
<dbReference type="Gene3D" id="1.10.287.160">
    <property type="entry name" value="HR1 repeat"/>
    <property type="match status" value="1"/>
</dbReference>
<dbReference type="InterPro" id="IPR036274">
    <property type="entry name" value="HR1_rpt_sf"/>
</dbReference>
<reference evidence="5" key="1">
    <citation type="submission" date="2025-08" db="UniProtKB">
        <authorList>
            <consortium name="RefSeq"/>
        </authorList>
    </citation>
    <scope>IDENTIFICATION</scope>
    <source>
        <tissue evidence="5">Whole organism</tissue>
    </source>
</reference>
<dbReference type="Proteomes" id="UP000504606">
    <property type="component" value="Unplaced"/>
</dbReference>
<keyword evidence="1" id="KW-0677">Repeat</keyword>
<dbReference type="GO" id="GO:0007165">
    <property type="term" value="P:signal transduction"/>
    <property type="evidence" value="ECO:0007669"/>
    <property type="project" value="InterPro"/>
</dbReference>
<evidence type="ECO:0000256" key="1">
    <source>
        <dbReference type="ARBA" id="ARBA00022737"/>
    </source>
</evidence>
<sequence>TGPALAGAKLQIIVAAVSHACLVSFLLQGAGGAGHPVLYELSSKYGLRTEQVPESELPNMLEDLKEHIRREIRKELKIKEGAEKLREVAADRRSVAAIVKAANGRLCELQAELHELEGQIILTQGLGQVQVQSYGLPYGQPTLLQTPATPPSSHHNGRGKCLSTVRLGVNQPHLATGQAGGRSRVVGFRLDKRFGGEVSRPRRPARQRTVFALVRVEAAGR</sequence>
<dbReference type="RefSeq" id="XP_052127491.1">
    <property type="nucleotide sequence ID" value="XM_052271531.1"/>
</dbReference>
<dbReference type="AlphaFoldDB" id="A0A9C6X1L0"/>
<feature type="signal peptide" evidence="2">
    <location>
        <begin position="1"/>
        <end position="32"/>
    </location>
</feature>